<dbReference type="SUPFAM" id="SSF52166">
    <property type="entry name" value="Ribosomal protein L4"/>
    <property type="match status" value="1"/>
</dbReference>
<evidence type="ECO:0000256" key="4">
    <source>
        <dbReference type="ARBA" id="ARBA00035244"/>
    </source>
</evidence>
<comment type="function">
    <text evidence="5">One of the primary rRNA binding proteins, this protein initially binds near the 5'-end of the 23S rRNA. It is important during the early stages of 50S assembly. It makes multiple contacts with different domains of the 23S rRNA in the assembled 50S subunit and ribosome.</text>
</comment>
<proteinExistence type="inferred from homology"/>
<name>A0A832I3S7_UNCEI</name>
<dbReference type="GO" id="GO:0003735">
    <property type="term" value="F:structural constituent of ribosome"/>
    <property type="evidence" value="ECO:0007669"/>
    <property type="project" value="InterPro"/>
</dbReference>
<keyword evidence="5" id="KW-0694">RNA-binding</keyword>
<dbReference type="HAMAP" id="MF_01328_B">
    <property type="entry name" value="Ribosomal_uL4_B"/>
    <property type="match status" value="1"/>
</dbReference>
<gene>
    <name evidence="5" type="primary">rplD</name>
    <name evidence="7" type="ORF">ENR23_12820</name>
</gene>
<dbReference type="InterPro" id="IPR023574">
    <property type="entry name" value="Ribosomal_uL4_dom_sf"/>
</dbReference>
<dbReference type="AlphaFoldDB" id="A0A832I3S7"/>
<evidence type="ECO:0000256" key="5">
    <source>
        <dbReference type="HAMAP-Rule" id="MF_01328"/>
    </source>
</evidence>
<evidence type="ECO:0000256" key="1">
    <source>
        <dbReference type="ARBA" id="ARBA00010528"/>
    </source>
</evidence>
<comment type="subunit">
    <text evidence="5">Part of the 50S ribosomal subunit.</text>
</comment>
<dbReference type="GO" id="GO:1990904">
    <property type="term" value="C:ribonucleoprotein complex"/>
    <property type="evidence" value="ECO:0007669"/>
    <property type="project" value="UniProtKB-KW"/>
</dbReference>
<comment type="similarity">
    <text evidence="1 5">Belongs to the universal ribosomal protein uL4 family.</text>
</comment>
<accession>A0A832I3S7</accession>
<dbReference type="GO" id="GO:0005840">
    <property type="term" value="C:ribosome"/>
    <property type="evidence" value="ECO:0007669"/>
    <property type="project" value="UniProtKB-KW"/>
</dbReference>
<evidence type="ECO:0000256" key="3">
    <source>
        <dbReference type="ARBA" id="ARBA00023274"/>
    </source>
</evidence>
<dbReference type="Gene3D" id="3.40.1370.10">
    <property type="match status" value="1"/>
</dbReference>
<keyword evidence="2 5" id="KW-0689">Ribosomal protein</keyword>
<comment type="caution">
    <text evidence="7">The sequence shown here is derived from an EMBL/GenBank/DDBJ whole genome shotgun (WGS) entry which is preliminary data.</text>
</comment>
<reference evidence="7" key="1">
    <citation type="journal article" date="2020" name="mSystems">
        <title>Genome- and Community-Level Interaction Insights into Carbon Utilization and Element Cycling Functions of Hydrothermarchaeota in Hydrothermal Sediment.</title>
        <authorList>
            <person name="Zhou Z."/>
            <person name="Liu Y."/>
            <person name="Xu W."/>
            <person name="Pan J."/>
            <person name="Luo Z.H."/>
            <person name="Li M."/>
        </authorList>
    </citation>
    <scope>NUCLEOTIDE SEQUENCE [LARGE SCALE GENOMIC DNA]</scope>
    <source>
        <strain evidence="7">SpSt-381</strain>
    </source>
</reference>
<dbReference type="EMBL" id="DSQF01000025">
    <property type="protein sequence ID" value="HGZ44274.1"/>
    <property type="molecule type" value="Genomic_DNA"/>
</dbReference>
<comment type="function">
    <text evidence="5">Forms part of the polypeptide exit tunnel.</text>
</comment>
<dbReference type="InterPro" id="IPR013005">
    <property type="entry name" value="Ribosomal_uL4-like"/>
</dbReference>
<dbReference type="GO" id="GO:0019843">
    <property type="term" value="F:rRNA binding"/>
    <property type="evidence" value="ECO:0007669"/>
    <property type="project" value="UniProtKB-UniRule"/>
</dbReference>
<dbReference type="NCBIfam" id="TIGR03953">
    <property type="entry name" value="rplD_bact"/>
    <property type="match status" value="1"/>
</dbReference>
<evidence type="ECO:0000256" key="6">
    <source>
        <dbReference type="SAM" id="MobiDB-lite"/>
    </source>
</evidence>
<dbReference type="Pfam" id="PF00573">
    <property type="entry name" value="Ribosomal_L4"/>
    <property type="match status" value="1"/>
</dbReference>
<protein>
    <recommendedName>
        <fullName evidence="4 5">Large ribosomal subunit protein uL4</fullName>
    </recommendedName>
</protein>
<sequence length="208" mass="22742">MNARIVAIDGTEKGQAVLPDALFAQPVHEHLTWLSVKRHLGNQRQGTAMVKNRALVSGGGKKPFRQKGTGRARQGSNTSPLMPGGGRAFGPRPRDHRTALPRGQRRAALASALSHKASENAILVLESLAFDEPKTRRMADILEALGLAGRRTLLVVHEHDENVWKSCRNIANLRTTLAHQVNAYELAAAETLLVTAKGLERMKEVFAR</sequence>
<keyword evidence="5" id="KW-0699">rRNA-binding</keyword>
<dbReference type="PANTHER" id="PTHR10746">
    <property type="entry name" value="50S RIBOSOMAL PROTEIN L4"/>
    <property type="match status" value="1"/>
</dbReference>
<dbReference type="PANTHER" id="PTHR10746:SF6">
    <property type="entry name" value="LARGE RIBOSOMAL SUBUNIT PROTEIN UL4M"/>
    <property type="match status" value="1"/>
</dbReference>
<organism evidence="7">
    <name type="scientific">Eiseniibacteriota bacterium</name>
    <dbReference type="NCBI Taxonomy" id="2212470"/>
    <lineage>
        <taxon>Bacteria</taxon>
        <taxon>Candidatus Eiseniibacteriota</taxon>
    </lineage>
</organism>
<feature type="region of interest" description="Disordered" evidence="6">
    <location>
        <begin position="56"/>
        <end position="98"/>
    </location>
</feature>
<keyword evidence="3 5" id="KW-0687">Ribonucleoprotein</keyword>
<evidence type="ECO:0000313" key="7">
    <source>
        <dbReference type="EMBL" id="HGZ44274.1"/>
    </source>
</evidence>
<dbReference type="InterPro" id="IPR002136">
    <property type="entry name" value="Ribosomal_uL4"/>
</dbReference>
<dbReference type="GO" id="GO:0006412">
    <property type="term" value="P:translation"/>
    <property type="evidence" value="ECO:0007669"/>
    <property type="project" value="UniProtKB-UniRule"/>
</dbReference>
<evidence type="ECO:0000256" key="2">
    <source>
        <dbReference type="ARBA" id="ARBA00022980"/>
    </source>
</evidence>